<protein>
    <submittedName>
        <fullName evidence="1">Uncharacterized protein</fullName>
    </submittedName>
</protein>
<dbReference type="Proteomes" id="UP000288805">
    <property type="component" value="Unassembled WGS sequence"/>
</dbReference>
<accession>A0A438CYD5</accession>
<organism evidence="1 2">
    <name type="scientific">Vitis vinifera</name>
    <name type="common">Grape</name>
    <dbReference type="NCBI Taxonomy" id="29760"/>
    <lineage>
        <taxon>Eukaryota</taxon>
        <taxon>Viridiplantae</taxon>
        <taxon>Streptophyta</taxon>
        <taxon>Embryophyta</taxon>
        <taxon>Tracheophyta</taxon>
        <taxon>Spermatophyta</taxon>
        <taxon>Magnoliopsida</taxon>
        <taxon>eudicotyledons</taxon>
        <taxon>Gunneridae</taxon>
        <taxon>Pentapetalae</taxon>
        <taxon>rosids</taxon>
        <taxon>Vitales</taxon>
        <taxon>Vitaceae</taxon>
        <taxon>Viteae</taxon>
        <taxon>Vitis</taxon>
    </lineage>
</organism>
<proteinExistence type="predicted"/>
<dbReference type="EMBL" id="QGNW01001904">
    <property type="protein sequence ID" value="RVW28225.1"/>
    <property type="molecule type" value="Genomic_DNA"/>
</dbReference>
<gene>
    <name evidence="1" type="ORF">CK203_083688</name>
</gene>
<comment type="caution">
    <text evidence="1">The sequence shown here is derived from an EMBL/GenBank/DDBJ whole genome shotgun (WGS) entry which is preliminary data.</text>
</comment>
<evidence type="ECO:0000313" key="2">
    <source>
        <dbReference type="Proteomes" id="UP000288805"/>
    </source>
</evidence>
<reference evidence="1 2" key="1">
    <citation type="journal article" date="2018" name="PLoS Genet.">
        <title>Population sequencing reveals clonal diversity and ancestral inbreeding in the grapevine cultivar Chardonnay.</title>
        <authorList>
            <person name="Roach M.J."/>
            <person name="Johnson D.L."/>
            <person name="Bohlmann J."/>
            <person name="van Vuuren H.J."/>
            <person name="Jones S.J."/>
            <person name="Pretorius I.S."/>
            <person name="Schmidt S.A."/>
            <person name="Borneman A.R."/>
        </authorList>
    </citation>
    <scope>NUCLEOTIDE SEQUENCE [LARGE SCALE GENOMIC DNA]</scope>
    <source>
        <strain evidence="2">cv. Chardonnay</strain>
        <tissue evidence="1">Leaf</tissue>
    </source>
</reference>
<evidence type="ECO:0000313" key="1">
    <source>
        <dbReference type="EMBL" id="RVW28225.1"/>
    </source>
</evidence>
<dbReference type="AlphaFoldDB" id="A0A438CYD5"/>
<name>A0A438CYD5_VITVI</name>
<sequence>MQVWDTRQQSCCNSFDAHEEYISDMTFASDSMKLLGVRKGVRGGLVFLGQVILQHAKSRVEILLIDQLQKQGQALSWCWLCKVGKELANHILSIVGGLDNIVCCVCLFLKEPLLGWE</sequence>